<organism evidence="1 2">
    <name type="scientific">Pantoea ananatis (strain AJ13355)</name>
    <dbReference type="NCBI Taxonomy" id="932677"/>
    <lineage>
        <taxon>Bacteria</taxon>
        <taxon>Pseudomonadati</taxon>
        <taxon>Pseudomonadota</taxon>
        <taxon>Gammaproteobacteria</taxon>
        <taxon>Enterobacterales</taxon>
        <taxon>Erwiniaceae</taxon>
        <taxon>Pantoea</taxon>
    </lineage>
</organism>
<dbReference type="Proteomes" id="UP000006690">
    <property type="component" value="Chromosome"/>
</dbReference>
<evidence type="ECO:0000313" key="1">
    <source>
        <dbReference type="EMBL" id="BAK12592.1"/>
    </source>
</evidence>
<protein>
    <submittedName>
        <fullName evidence="1">Uncharacterized protein</fullName>
    </submittedName>
</protein>
<reference evidence="2" key="1">
    <citation type="journal article" date="2012" name="Appl. Microbiol. Biotechnol.">
        <title>The complete genome sequence of Pantoea ananatis AJ13355, an organism with great biotechnological potential.</title>
        <authorList>
            <person name="Hara Y."/>
            <person name="Kadotani N."/>
            <person name="Izui H."/>
            <person name="Katashkina J.I."/>
            <person name="Kuvaeva T.M."/>
            <person name="Andreeva I.G."/>
            <person name="Golubeva L.I."/>
            <person name="Malko D.B."/>
            <person name="Makeev V.J."/>
            <person name="Mashko S.V."/>
            <person name="Kozlov Y.I."/>
        </authorList>
    </citation>
    <scope>NUCLEOTIDE SEQUENCE [LARGE SCALE GENOMIC DNA]</scope>
    <source>
        <strain evidence="2">AJ13355</strain>
    </source>
</reference>
<sequence length="191" mass="21582">MQHFMRALSGLARIKSWTTLQSNCAQYFIRALMLLTSSDRLINQIASHPNGTSVPVRGRVPQFFKESFVNALTLTEDFQISAGERNAYKVALAKAEGDLLIIAAHRRLGLNTSTDEDGFPFYVWEMAHVARDLAELSVRELVPASWQSFFESLCLMARNIDEAAWTFFFGSAVKDEQGLIYDEHEHELYGA</sequence>
<proteinExistence type="predicted"/>
<dbReference type="AlphaFoldDB" id="A0A0H3L3Y3"/>
<dbReference type="KEGG" id="paj:PAJ_2512"/>
<name>A0A0H3L3Y3_PANAA</name>
<dbReference type="eggNOG" id="ENOG5033Z40">
    <property type="taxonomic scope" value="Bacteria"/>
</dbReference>
<accession>A0A0H3L3Y3</accession>
<evidence type="ECO:0000313" key="2">
    <source>
        <dbReference type="Proteomes" id="UP000006690"/>
    </source>
</evidence>
<dbReference type="EMBL" id="AP012032">
    <property type="protein sequence ID" value="BAK12592.1"/>
    <property type="molecule type" value="Genomic_DNA"/>
</dbReference>
<gene>
    <name evidence="1" type="ordered locus">PAJ_2512</name>
</gene>
<dbReference type="HOGENOM" id="CLU_1420242_0_0_6"/>
<dbReference type="PATRIC" id="fig|932677.3.peg.2921"/>